<evidence type="ECO:0000313" key="3">
    <source>
        <dbReference type="EMBL" id="OHV27969.1"/>
    </source>
</evidence>
<feature type="compositionally biased region" description="Gly residues" evidence="1">
    <location>
        <begin position="139"/>
        <end position="156"/>
    </location>
</feature>
<keyword evidence="4" id="KW-1185">Reference proteome</keyword>
<keyword evidence="2" id="KW-0472">Membrane</keyword>
<accession>A0A1S1Q311</accession>
<keyword evidence="2" id="KW-1133">Transmembrane helix</keyword>
<dbReference type="OrthoDB" id="9926600at2"/>
<dbReference type="Proteomes" id="UP000179769">
    <property type="component" value="Unassembled WGS sequence"/>
</dbReference>
<keyword evidence="2" id="KW-0812">Transmembrane</keyword>
<evidence type="ECO:0000256" key="1">
    <source>
        <dbReference type="SAM" id="MobiDB-lite"/>
    </source>
</evidence>
<dbReference type="RefSeq" id="WP_071064079.1">
    <property type="nucleotide sequence ID" value="NZ_MAXA01000215.1"/>
</dbReference>
<evidence type="ECO:0000256" key="2">
    <source>
        <dbReference type="SAM" id="Phobius"/>
    </source>
</evidence>
<feature type="compositionally biased region" description="Low complexity" evidence="1">
    <location>
        <begin position="223"/>
        <end position="233"/>
    </location>
</feature>
<dbReference type="EMBL" id="MAXA01000215">
    <property type="protein sequence ID" value="OHV27969.1"/>
    <property type="molecule type" value="Genomic_DNA"/>
</dbReference>
<feature type="transmembrane region" description="Helical" evidence="2">
    <location>
        <begin position="39"/>
        <end position="59"/>
    </location>
</feature>
<name>A0A1S1Q311_9ACTN</name>
<gene>
    <name evidence="3" type="ORF">BBK14_18575</name>
</gene>
<feature type="compositionally biased region" description="Pro residues" evidence="1">
    <location>
        <begin position="196"/>
        <end position="222"/>
    </location>
</feature>
<sequence length="294" mass="28003">MIVLLAGSVATVAMAVLLVGITGLLRGRVAWAMIESRPGAGLVTAVGFTAAVAAFGAMAPSGGDRDATIIARQSDGDDHQSGQIPAGLQRGDSATGLPRAAPRQFPAPAMPAPGDGYRAGLGGVSPWPDRTSAGPGPGPGVGDGGGDPWAQPGGGQASASPTGPPGGATPTAGPGAGPTPTASPSTAPSPTGPVTAPAPPASPVQPASPAPPAMPGPQPDPDVPGADNRIPSGQGPGSGAGQQPPTPPPGSVPAHGHPAPGTDEACGPAGPRPPDGLPEVWVGDIFSGLTSRCV</sequence>
<dbReference type="AlphaFoldDB" id="A0A1S1Q311"/>
<organism evidence="3 4">
    <name type="scientific">Parafrankia soli</name>
    <dbReference type="NCBI Taxonomy" id="2599596"/>
    <lineage>
        <taxon>Bacteria</taxon>
        <taxon>Bacillati</taxon>
        <taxon>Actinomycetota</taxon>
        <taxon>Actinomycetes</taxon>
        <taxon>Frankiales</taxon>
        <taxon>Frankiaceae</taxon>
        <taxon>Parafrankia</taxon>
    </lineage>
</organism>
<comment type="caution">
    <text evidence="3">The sequence shown here is derived from an EMBL/GenBank/DDBJ whole genome shotgun (WGS) entry which is preliminary data.</text>
</comment>
<evidence type="ECO:0000313" key="4">
    <source>
        <dbReference type="Proteomes" id="UP000179769"/>
    </source>
</evidence>
<feature type="region of interest" description="Disordered" evidence="1">
    <location>
        <begin position="74"/>
        <end position="294"/>
    </location>
</feature>
<feature type="compositionally biased region" description="Low complexity" evidence="1">
    <location>
        <begin position="168"/>
        <end position="195"/>
    </location>
</feature>
<reference evidence="4" key="1">
    <citation type="submission" date="2016-07" db="EMBL/GenBank/DDBJ databases">
        <title>Frankia sp. NRRL B-16219 Genome sequencing.</title>
        <authorList>
            <person name="Ghodhbane-Gtari F."/>
            <person name="Swanson E."/>
            <person name="Gueddou A."/>
            <person name="Louati M."/>
            <person name="Nouioui I."/>
            <person name="Hezbri K."/>
            <person name="Abebe-Akele F."/>
            <person name="Simpson S."/>
            <person name="Morris K."/>
            <person name="Thomas K."/>
            <person name="Gtari M."/>
            <person name="Tisa L.S."/>
        </authorList>
    </citation>
    <scope>NUCLEOTIDE SEQUENCE [LARGE SCALE GENOMIC DNA]</scope>
    <source>
        <strain evidence="4">NRRL B-16219</strain>
    </source>
</reference>
<proteinExistence type="predicted"/>
<feature type="transmembrane region" description="Helical" evidence="2">
    <location>
        <begin position="6"/>
        <end position="27"/>
    </location>
</feature>
<feature type="compositionally biased region" description="Low complexity" evidence="1">
    <location>
        <begin position="98"/>
        <end position="107"/>
    </location>
</feature>
<protein>
    <submittedName>
        <fullName evidence="3">Uncharacterized protein</fullName>
    </submittedName>
</protein>